<gene>
    <name evidence="2" type="ORF">KFK09_018647</name>
</gene>
<evidence type="ECO:0000313" key="2">
    <source>
        <dbReference type="EMBL" id="KAI0500435.1"/>
    </source>
</evidence>
<evidence type="ECO:0000256" key="1">
    <source>
        <dbReference type="SAM" id="SignalP"/>
    </source>
</evidence>
<dbReference type="Proteomes" id="UP000829196">
    <property type="component" value="Unassembled WGS sequence"/>
</dbReference>
<keyword evidence="1" id="KW-0732">Signal</keyword>
<comment type="caution">
    <text evidence="2">The sequence shown here is derived from an EMBL/GenBank/DDBJ whole genome shotgun (WGS) entry which is preliminary data.</text>
</comment>
<sequence>MRYFLAALSPILLSPSLAVSSFKCKLVHVRGQGIDDRKQPAFAGVASSRFSHSSRIQTFTPSSSENLDDAASAISGYI</sequence>
<protein>
    <submittedName>
        <fullName evidence="2">Uncharacterized protein</fullName>
    </submittedName>
</protein>
<name>A0A8T3B1S8_DENNO</name>
<feature type="signal peptide" evidence="1">
    <location>
        <begin position="1"/>
        <end position="18"/>
    </location>
</feature>
<feature type="chain" id="PRO_5035867802" evidence="1">
    <location>
        <begin position="19"/>
        <end position="78"/>
    </location>
</feature>
<accession>A0A8T3B1S8</accession>
<dbReference type="EMBL" id="JAGYWB010000013">
    <property type="protein sequence ID" value="KAI0500435.1"/>
    <property type="molecule type" value="Genomic_DNA"/>
</dbReference>
<keyword evidence="3" id="KW-1185">Reference proteome</keyword>
<evidence type="ECO:0000313" key="3">
    <source>
        <dbReference type="Proteomes" id="UP000829196"/>
    </source>
</evidence>
<dbReference type="AlphaFoldDB" id="A0A8T3B1S8"/>
<proteinExistence type="predicted"/>
<organism evidence="2 3">
    <name type="scientific">Dendrobium nobile</name>
    <name type="common">Orchid</name>
    <dbReference type="NCBI Taxonomy" id="94219"/>
    <lineage>
        <taxon>Eukaryota</taxon>
        <taxon>Viridiplantae</taxon>
        <taxon>Streptophyta</taxon>
        <taxon>Embryophyta</taxon>
        <taxon>Tracheophyta</taxon>
        <taxon>Spermatophyta</taxon>
        <taxon>Magnoliopsida</taxon>
        <taxon>Liliopsida</taxon>
        <taxon>Asparagales</taxon>
        <taxon>Orchidaceae</taxon>
        <taxon>Epidendroideae</taxon>
        <taxon>Malaxideae</taxon>
        <taxon>Dendrobiinae</taxon>
        <taxon>Dendrobium</taxon>
    </lineage>
</organism>
<reference evidence="2" key="1">
    <citation type="journal article" date="2022" name="Front. Genet.">
        <title>Chromosome-Scale Assembly of the Dendrobium nobile Genome Provides Insights Into the Molecular Mechanism of the Biosynthesis of the Medicinal Active Ingredient of Dendrobium.</title>
        <authorList>
            <person name="Xu Q."/>
            <person name="Niu S.-C."/>
            <person name="Li K.-L."/>
            <person name="Zheng P.-J."/>
            <person name="Zhang X.-J."/>
            <person name="Jia Y."/>
            <person name="Liu Y."/>
            <person name="Niu Y.-X."/>
            <person name="Yu L.-H."/>
            <person name="Chen D.-F."/>
            <person name="Zhang G.-Q."/>
        </authorList>
    </citation>
    <scope>NUCLEOTIDE SEQUENCE</scope>
    <source>
        <tissue evidence="2">Leaf</tissue>
    </source>
</reference>